<dbReference type="InterPro" id="IPR021134">
    <property type="entry name" value="Bestrophin-like"/>
</dbReference>
<evidence type="ECO:0000256" key="3">
    <source>
        <dbReference type="ARBA" id="ARBA00022989"/>
    </source>
</evidence>
<evidence type="ECO:0000256" key="2">
    <source>
        <dbReference type="ARBA" id="ARBA00022692"/>
    </source>
</evidence>
<dbReference type="Pfam" id="PF01062">
    <property type="entry name" value="Bestrophin"/>
    <property type="match status" value="1"/>
</dbReference>
<evidence type="ECO:0000313" key="8">
    <source>
        <dbReference type="Ensembl" id="ENSVKKP00000001835.1"/>
    </source>
</evidence>
<reference evidence="8" key="2">
    <citation type="submission" date="2025-09" db="UniProtKB">
        <authorList>
            <consortium name="Ensembl"/>
        </authorList>
    </citation>
    <scope>IDENTIFICATION</scope>
</reference>
<reference evidence="8" key="1">
    <citation type="submission" date="2025-08" db="UniProtKB">
        <authorList>
            <consortium name="Ensembl"/>
        </authorList>
    </citation>
    <scope>IDENTIFICATION</scope>
</reference>
<dbReference type="GO" id="GO:0005886">
    <property type="term" value="C:plasma membrane"/>
    <property type="evidence" value="ECO:0007669"/>
    <property type="project" value="UniProtKB-SubCell"/>
</dbReference>
<evidence type="ECO:0000256" key="1">
    <source>
        <dbReference type="ARBA" id="ARBA00004370"/>
    </source>
</evidence>
<keyword evidence="9" id="KW-1185">Reference proteome</keyword>
<evidence type="ECO:0000256" key="5">
    <source>
        <dbReference type="ARBA" id="ARBA00024167"/>
    </source>
</evidence>
<sequence length="498" mass="58337">MTVTYSSKVANATFFGFHRLLLKWKGSIYKLLYREFILFASLYTAISILYRFFLTGSQKRYFEKLSIYCDKYAEQIPVTFVLGFYVTLVVNRWWNQFVNLPWPDRIMFLISSTVQGRDEYGRLLRRTLMRYVNLTSLLIFRSVSTAVYKRFPTMDHLVEGGFMTSEERRIFEDLKSPHLKYWVPFVWFGNLAAKARQDGRIKDSVDLQTLMKEMNRFRSWCSLLFGYDWVGIPLVYTQVVTLAVYTFFFTCLIGRQFLDPDQGYPGHDLDLYIPIFTLLQFFFYAGWLKVAEQLINPFGEDDDDFETNWCIDRNLQVSLLAVDEMHMNLPRMRKDIYWDDSSARPPYTLAAADSCIPSFLGSTIEMGYVTLQFPAIVLHATHHLIPTNLVISIPHPVVVNFKVYLHAVQRNHSILMVLFLIIFLSFFQWNPYNSVLHLHVYNILGLTARKPDLLRMMVVWSLQQSQGLLNWLREVVLGRECLDLTTPTCYLPMGGRTI</sequence>
<evidence type="ECO:0000256" key="4">
    <source>
        <dbReference type="ARBA" id="ARBA00023136"/>
    </source>
</evidence>
<evidence type="ECO:0000313" key="9">
    <source>
        <dbReference type="Proteomes" id="UP000694545"/>
    </source>
</evidence>
<keyword evidence="7" id="KW-0407">Ion channel</keyword>
<proteinExistence type="inferred from homology"/>
<dbReference type="Proteomes" id="UP000694545">
    <property type="component" value="Unplaced"/>
</dbReference>
<dbReference type="Ensembl" id="ENSVKKT00000001898.1">
    <property type="protein sequence ID" value="ENSVKKP00000001835.1"/>
    <property type="gene ID" value="ENSVKKG00000001492.1"/>
</dbReference>
<keyword evidence="2 7" id="KW-0812">Transmembrane</keyword>
<keyword evidence="7" id="KW-0869">Chloride channel</keyword>
<evidence type="ECO:0000256" key="7">
    <source>
        <dbReference type="RuleBase" id="RU363126"/>
    </source>
</evidence>
<keyword evidence="7" id="KW-1003">Cell membrane</keyword>
<feature type="transmembrane region" description="Helical" evidence="7">
    <location>
        <begin position="36"/>
        <end position="54"/>
    </location>
</feature>
<accession>A0A8D2KR31</accession>
<evidence type="ECO:0000256" key="6">
    <source>
        <dbReference type="ARBA" id="ARBA00034769"/>
    </source>
</evidence>
<keyword evidence="7" id="KW-0813">Transport</keyword>
<keyword evidence="3 7" id="KW-1133">Transmembrane helix</keyword>
<keyword evidence="4 7" id="KW-0472">Membrane</keyword>
<organism evidence="8 9">
    <name type="scientific">Varanus komodoensis</name>
    <name type="common">Komodo dragon</name>
    <dbReference type="NCBI Taxonomy" id="61221"/>
    <lineage>
        <taxon>Eukaryota</taxon>
        <taxon>Metazoa</taxon>
        <taxon>Chordata</taxon>
        <taxon>Craniata</taxon>
        <taxon>Vertebrata</taxon>
        <taxon>Euteleostomi</taxon>
        <taxon>Lepidosauria</taxon>
        <taxon>Squamata</taxon>
        <taxon>Bifurcata</taxon>
        <taxon>Unidentata</taxon>
        <taxon>Episquamata</taxon>
        <taxon>Toxicofera</taxon>
        <taxon>Anguimorpha</taxon>
        <taxon>Paleoanguimorpha</taxon>
        <taxon>Varanoidea</taxon>
        <taxon>Varanidae</taxon>
        <taxon>Varanus</taxon>
    </lineage>
</organism>
<comment type="similarity">
    <text evidence="6 7">Belongs to the anion channel-forming bestrophin (TC 1.A.46) family. Calcium-sensitive chloride channel subfamily.</text>
</comment>
<feature type="transmembrane region" description="Helical" evidence="7">
    <location>
        <begin position="220"/>
        <end position="249"/>
    </location>
</feature>
<keyword evidence="7" id="KW-0406">Ion transport</keyword>
<feature type="transmembrane region" description="Helical" evidence="7">
    <location>
        <begin position="412"/>
        <end position="429"/>
    </location>
</feature>
<dbReference type="AlphaFoldDB" id="A0A8D2KR31"/>
<keyword evidence="7" id="KW-0868">Chloride</keyword>
<dbReference type="PANTHER" id="PTHR10736:SF2">
    <property type="entry name" value="BESTROPHIN-3"/>
    <property type="match status" value="1"/>
</dbReference>
<protein>
    <recommendedName>
        <fullName evidence="7">Bestrophin homolog</fullName>
    </recommendedName>
</protein>
<comment type="catalytic activity">
    <reaction evidence="5">
        <text>chloride(in) = chloride(out)</text>
        <dbReference type="Rhea" id="RHEA:29823"/>
        <dbReference type="ChEBI" id="CHEBI:17996"/>
    </reaction>
</comment>
<name>A0A8D2KR31_VARKO</name>
<feature type="transmembrane region" description="Helical" evidence="7">
    <location>
        <begin position="269"/>
        <end position="288"/>
    </location>
</feature>
<dbReference type="InterPro" id="IPR000615">
    <property type="entry name" value="Bestrophin"/>
</dbReference>
<comment type="function">
    <text evidence="7">Forms chloride channels.</text>
</comment>
<feature type="transmembrane region" description="Helical" evidence="7">
    <location>
        <begin position="75"/>
        <end position="94"/>
    </location>
</feature>
<dbReference type="GO" id="GO:0034707">
    <property type="term" value="C:chloride channel complex"/>
    <property type="evidence" value="ECO:0007669"/>
    <property type="project" value="UniProtKB-KW"/>
</dbReference>
<dbReference type="PANTHER" id="PTHR10736">
    <property type="entry name" value="BESTROPHIN"/>
    <property type="match status" value="1"/>
</dbReference>
<dbReference type="GO" id="GO:0005254">
    <property type="term" value="F:chloride channel activity"/>
    <property type="evidence" value="ECO:0007669"/>
    <property type="project" value="UniProtKB-KW"/>
</dbReference>
<comment type="subcellular location">
    <subcellularLocation>
        <location evidence="7">Cell membrane</location>
        <topology evidence="7">Multi-pass membrane protein</topology>
    </subcellularLocation>
    <subcellularLocation>
        <location evidence="1">Membrane</location>
    </subcellularLocation>
</comment>